<reference evidence="1" key="1">
    <citation type="submission" date="2020-07" db="EMBL/GenBank/DDBJ databases">
        <title>Multicomponent nature underlies the extraordinary mechanical properties of spider dragline silk.</title>
        <authorList>
            <person name="Kono N."/>
            <person name="Nakamura H."/>
            <person name="Mori M."/>
            <person name="Yoshida Y."/>
            <person name="Ohtoshi R."/>
            <person name="Malay A.D."/>
            <person name="Moran D.A.P."/>
            <person name="Tomita M."/>
            <person name="Numata K."/>
            <person name="Arakawa K."/>
        </authorList>
    </citation>
    <scope>NUCLEOTIDE SEQUENCE</scope>
</reference>
<keyword evidence="2" id="KW-1185">Reference proteome</keyword>
<evidence type="ECO:0000313" key="1">
    <source>
        <dbReference type="EMBL" id="GFQ99083.1"/>
    </source>
</evidence>
<dbReference type="EMBL" id="BMAO01015071">
    <property type="protein sequence ID" value="GFQ99083.1"/>
    <property type="molecule type" value="Genomic_DNA"/>
</dbReference>
<dbReference type="Proteomes" id="UP000887116">
    <property type="component" value="Unassembled WGS sequence"/>
</dbReference>
<name>A0A8X6GAC3_TRICU</name>
<sequence>MTIPIVQHCQDDILKVRDSFGPLAEVACYQVHSFCPGLTSPAEMPTFASPRREPRQDLVSAAKHSSTPLAPQYRDCTLGFARVVLLSLFRDLLDVHTIDMRFALSRLRRNGFGCARAAL</sequence>
<dbReference type="AlphaFoldDB" id="A0A8X6GAC3"/>
<evidence type="ECO:0000313" key="2">
    <source>
        <dbReference type="Proteomes" id="UP000887116"/>
    </source>
</evidence>
<accession>A0A8X6GAC3</accession>
<protein>
    <submittedName>
        <fullName evidence="1">Uncharacterized protein</fullName>
    </submittedName>
</protein>
<proteinExistence type="predicted"/>
<gene>
    <name evidence="1" type="ORF">TNCT_724451</name>
</gene>
<organism evidence="1 2">
    <name type="scientific">Trichonephila clavata</name>
    <name type="common">Joro spider</name>
    <name type="synonym">Nephila clavata</name>
    <dbReference type="NCBI Taxonomy" id="2740835"/>
    <lineage>
        <taxon>Eukaryota</taxon>
        <taxon>Metazoa</taxon>
        <taxon>Ecdysozoa</taxon>
        <taxon>Arthropoda</taxon>
        <taxon>Chelicerata</taxon>
        <taxon>Arachnida</taxon>
        <taxon>Araneae</taxon>
        <taxon>Araneomorphae</taxon>
        <taxon>Entelegynae</taxon>
        <taxon>Araneoidea</taxon>
        <taxon>Nephilidae</taxon>
        <taxon>Trichonephila</taxon>
    </lineage>
</organism>
<comment type="caution">
    <text evidence="1">The sequence shown here is derived from an EMBL/GenBank/DDBJ whole genome shotgun (WGS) entry which is preliminary data.</text>
</comment>